<organism evidence="3 4">
    <name type="scientific">Coniophora puteana (strain RWD-64-598)</name>
    <name type="common">Brown rot fungus</name>
    <dbReference type="NCBI Taxonomy" id="741705"/>
    <lineage>
        <taxon>Eukaryota</taxon>
        <taxon>Fungi</taxon>
        <taxon>Dikarya</taxon>
        <taxon>Basidiomycota</taxon>
        <taxon>Agaricomycotina</taxon>
        <taxon>Agaricomycetes</taxon>
        <taxon>Agaricomycetidae</taxon>
        <taxon>Boletales</taxon>
        <taxon>Coniophorineae</taxon>
        <taxon>Coniophoraceae</taxon>
        <taxon>Coniophora</taxon>
    </lineage>
</organism>
<sequence>MATCTSWRTELAILRQNPVVSTKTPTVEYLTQDFIDSLLAELKRSNARNRDLHSELESLRKYDTDLKRAFDEEQDTFWTELQKMKSSLLDYSVYTDTLRDKIAKLEAQLESSAAEAYNTSAWLRDFKAARDDERRQLLERTDKLESQLERSAIMLFDANVHLERCEAQGADDAERFRLEILALKSYHAEERVRMQYRHRVECEEIREAGAVAEEENRRLVEQVEELCRREEALEAALESGAAGVAYDEMDGDVLLPSGPLELRRRASTDDCWPGIDSAPGWIDTRLCGYSARLLGAEMDIAALKDHVAALQERAMNVDCGFSLTALPSMPPFIPRLFQGQLAASRVHLPPRDAQEPSSKEPALDLPPSQKKDQNRRIVHERCIKHPHEGSSFRAAGEYCREIRRREFPAETGDFRSCKEEGCAGGSR</sequence>
<evidence type="ECO:0000256" key="2">
    <source>
        <dbReference type="SAM" id="MobiDB-lite"/>
    </source>
</evidence>
<evidence type="ECO:0000256" key="1">
    <source>
        <dbReference type="SAM" id="Coils"/>
    </source>
</evidence>
<protein>
    <submittedName>
        <fullName evidence="3">Uncharacterized protein</fullName>
    </submittedName>
</protein>
<proteinExistence type="predicted"/>
<evidence type="ECO:0000313" key="3">
    <source>
        <dbReference type="EMBL" id="EIW77715.1"/>
    </source>
</evidence>
<dbReference type="AlphaFoldDB" id="A0A5M3MGH4"/>
<dbReference type="EMBL" id="JH711583">
    <property type="protein sequence ID" value="EIW77715.1"/>
    <property type="molecule type" value="Genomic_DNA"/>
</dbReference>
<gene>
    <name evidence="3" type="ORF">CONPUDRAFT_156901</name>
</gene>
<name>A0A5M3MGH4_CONPW</name>
<accession>A0A5M3MGH4</accession>
<keyword evidence="1" id="KW-0175">Coiled coil</keyword>
<feature type="coiled-coil region" evidence="1">
    <location>
        <begin position="202"/>
        <end position="236"/>
    </location>
</feature>
<comment type="caution">
    <text evidence="3">The sequence shown here is derived from an EMBL/GenBank/DDBJ whole genome shotgun (WGS) entry which is preliminary data.</text>
</comment>
<dbReference type="GeneID" id="19203663"/>
<dbReference type="RefSeq" id="XP_007772086.1">
    <property type="nucleotide sequence ID" value="XM_007773896.1"/>
</dbReference>
<reference evidence="4" key="1">
    <citation type="journal article" date="2012" name="Science">
        <title>The Paleozoic origin of enzymatic lignin decomposition reconstructed from 31 fungal genomes.</title>
        <authorList>
            <person name="Floudas D."/>
            <person name="Binder M."/>
            <person name="Riley R."/>
            <person name="Barry K."/>
            <person name="Blanchette R.A."/>
            <person name="Henrissat B."/>
            <person name="Martinez A.T."/>
            <person name="Otillar R."/>
            <person name="Spatafora J.W."/>
            <person name="Yadav J.S."/>
            <person name="Aerts A."/>
            <person name="Benoit I."/>
            <person name="Boyd A."/>
            <person name="Carlson A."/>
            <person name="Copeland A."/>
            <person name="Coutinho P.M."/>
            <person name="de Vries R.P."/>
            <person name="Ferreira P."/>
            <person name="Findley K."/>
            <person name="Foster B."/>
            <person name="Gaskell J."/>
            <person name="Glotzer D."/>
            <person name="Gorecki P."/>
            <person name="Heitman J."/>
            <person name="Hesse C."/>
            <person name="Hori C."/>
            <person name="Igarashi K."/>
            <person name="Jurgens J.A."/>
            <person name="Kallen N."/>
            <person name="Kersten P."/>
            <person name="Kohler A."/>
            <person name="Kuees U."/>
            <person name="Kumar T.K.A."/>
            <person name="Kuo A."/>
            <person name="LaButti K."/>
            <person name="Larrondo L.F."/>
            <person name="Lindquist E."/>
            <person name="Ling A."/>
            <person name="Lombard V."/>
            <person name="Lucas S."/>
            <person name="Lundell T."/>
            <person name="Martin R."/>
            <person name="McLaughlin D.J."/>
            <person name="Morgenstern I."/>
            <person name="Morin E."/>
            <person name="Murat C."/>
            <person name="Nagy L.G."/>
            <person name="Nolan M."/>
            <person name="Ohm R.A."/>
            <person name="Patyshakuliyeva A."/>
            <person name="Rokas A."/>
            <person name="Ruiz-Duenas F.J."/>
            <person name="Sabat G."/>
            <person name="Salamov A."/>
            <person name="Samejima M."/>
            <person name="Schmutz J."/>
            <person name="Slot J.C."/>
            <person name="St John F."/>
            <person name="Stenlid J."/>
            <person name="Sun H."/>
            <person name="Sun S."/>
            <person name="Syed K."/>
            <person name="Tsang A."/>
            <person name="Wiebenga A."/>
            <person name="Young D."/>
            <person name="Pisabarro A."/>
            <person name="Eastwood D.C."/>
            <person name="Martin F."/>
            <person name="Cullen D."/>
            <person name="Grigoriev I.V."/>
            <person name="Hibbett D.S."/>
        </authorList>
    </citation>
    <scope>NUCLEOTIDE SEQUENCE [LARGE SCALE GENOMIC DNA]</scope>
    <source>
        <strain evidence="4">RWD-64-598 SS2</strain>
    </source>
</reference>
<feature type="region of interest" description="Disordered" evidence="2">
    <location>
        <begin position="350"/>
        <end position="375"/>
    </location>
</feature>
<keyword evidence="4" id="KW-1185">Reference proteome</keyword>
<dbReference type="KEGG" id="cput:CONPUDRAFT_156901"/>
<feature type="compositionally biased region" description="Basic and acidic residues" evidence="2">
    <location>
        <begin position="350"/>
        <end position="362"/>
    </location>
</feature>
<evidence type="ECO:0000313" key="4">
    <source>
        <dbReference type="Proteomes" id="UP000053558"/>
    </source>
</evidence>
<dbReference type="Proteomes" id="UP000053558">
    <property type="component" value="Unassembled WGS sequence"/>
</dbReference>